<accession>A0A2U1N236</accession>
<sequence length="140" mass="16348">MKTKGIENPTLEREIKLTRKVEELKKEQIAATLKEQLRLEEKAKGTEALERKKRNAEKAQIRAELRARKEAEQKEKKSFLTGRFWLAPWLAKLTPSRRGRKIDGILYPENSEYPKRTKAITWRASVDSAVANFEKYCKCT</sequence>
<dbReference type="OrthoDB" id="1703439at2759"/>
<evidence type="ECO:0000256" key="4">
    <source>
        <dbReference type="ARBA" id="ARBA00022692"/>
    </source>
</evidence>
<name>A0A2U1N236_ARTAN</name>
<feature type="coiled-coil region" evidence="10">
    <location>
        <begin position="39"/>
        <end position="75"/>
    </location>
</feature>
<evidence type="ECO:0000256" key="9">
    <source>
        <dbReference type="ARBA" id="ARBA00038080"/>
    </source>
</evidence>
<organism evidence="11 12">
    <name type="scientific">Artemisia annua</name>
    <name type="common">Sweet wormwood</name>
    <dbReference type="NCBI Taxonomy" id="35608"/>
    <lineage>
        <taxon>Eukaryota</taxon>
        <taxon>Viridiplantae</taxon>
        <taxon>Streptophyta</taxon>
        <taxon>Embryophyta</taxon>
        <taxon>Tracheophyta</taxon>
        <taxon>Spermatophyta</taxon>
        <taxon>Magnoliopsida</taxon>
        <taxon>eudicotyledons</taxon>
        <taxon>Gunneridae</taxon>
        <taxon>Pentapetalae</taxon>
        <taxon>asterids</taxon>
        <taxon>campanulids</taxon>
        <taxon>Asterales</taxon>
        <taxon>Asteraceae</taxon>
        <taxon>Asteroideae</taxon>
        <taxon>Anthemideae</taxon>
        <taxon>Artemisiinae</taxon>
        <taxon>Artemisia</taxon>
    </lineage>
</organism>
<keyword evidence="8" id="KW-0472">Membrane</keyword>
<keyword evidence="3" id="KW-1003">Cell membrane</keyword>
<dbReference type="AlphaFoldDB" id="A0A2U1N236"/>
<comment type="subcellular location">
    <subcellularLocation>
        <location evidence="1">Cell membrane</location>
        <topology evidence="1">Single-pass membrane protein</topology>
    </subcellularLocation>
    <subcellularLocation>
        <location evidence="2">Endoplasmic reticulum membrane</location>
        <topology evidence="2">Single-pass membrane protein</topology>
    </subcellularLocation>
</comment>
<dbReference type="Proteomes" id="UP000245207">
    <property type="component" value="Unassembled WGS sequence"/>
</dbReference>
<evidence type="ECO:0000256" key="7">
    <source>
        <dbReference type="ARBA" id="ARBA00023054"/>
    </source>
</evidence>
<comment type="similarity">
    <text evidence="9">Belongs to the plant Proton pump-interactor protein family.</text>
</comment>
<evidence type="ECO:0000313" key="11">
    <source>
        <dbReference type="EMBL" id="PWA67514.1"/>
    </source>
</evidence>
<keyword evidence="4" id="KW-0812">Transmembrane</keyword>
<dbReference type="EMBL" id="PKPP01003819">
    <property type="protein sequence ID" value="PWA67514.1"/>
    <property type="molecule type" value="Genomic_DNA"/>
</dbReference>
<evidence type="ECO:0000256" key="6">
    <source>
        <dbReference type="ARBA" id="ARBA00022989"/>
    </source>
</evidence>
<keyword evidence="12" id="KW-1185">Reference proteome</keyword>
<dbReference type="PANTHER" id="PTHR32219:SF3">
    <property type="entry name" value="CALPONIN-LIKE DOMAIN PROTEIN"/>
    <property type="match status" value="1"/>
</dbReference>
<dbReference type="PANTHER" id="PTHR32219">
    <property type="entry name" value="RNA-BINDING PROTEIN YLMH-RELATED"/>
    <property type="match status" value="1"/>
</dbReference>
<evidence type="ECO:0000313" key="12">
    <source>
        <dbReference type="Proteomes" id="UP000245207"/>
    </source>
</evidence>
<gene>
    <name evidence="11" type="ORF">CTI12_AA317630</name>
</gene>
<evidence type="ECO:0000256" key="3">
    <source>
        <dbReference type="ARBA" id="ARBA00022475"/>
    </source>
</evidence>
<evidence type="ECO:0000256" key="10">
    <source>
        <dbReference type="SAM" id="Coils"/>
    </source>
</evidence>
<dbReference type="GO" id="GO:0005886">
    <property type="term" value="C:plasma membrane"/>
    <property type="evidence" value="ECO:0007669"/>
    <property type="project" value="UniProtKB-SubCell"/>
</dbReference>
<keyword evidence="7 10" id="KW-0175">Coiled coil</keyword>
<protein>
    <submittedName>
        <fullName evidence="11">Uncharacterized protein</fullName>
    </submittedName>
</protein>
<keyword evidence="6" id="KW-1133">Transmembrane helix</keyword>
<comment type="caution">
    <text evidence="11">The sequence shown here is derived from an EMBL/GenBank/DDBJ whole genome shotgun (WGS) entry which is preliminary data.</text>
</comment>
<dbReference type="InterPro" id="IPR055282">
    <property type="entry name" value="PPI1-4"/>
</dbReference>
<evidence type="ECO:0000256" key="2">
    <source>
        <dbReference type="ARBA" id="ARBA00004389"/>
    </source>
</evidence>
<proteinExistence type="inferred from homology"/>
<reference evidence="11 12" key="1">
    <citation type="journal article" date="2018" name="Mol. Plant">
        <title>The genome of Artemisia annua provides insight into the evolution of Asteraceae family and artemisinin biosynthesis.</title>
        <authorList>
            <person name="Shen Q."/>
            <person name="Zhang L."/>
            <person name="Liao Z."/>
            <person name="Wang S."/>
            <person name="Yan T."/>
            <person name="Shi P."/>
            <person name="Liu M."/>
            <person name="Fu X."/>
            <person name="Pan Q."/>
            <person name="Wang Y."/>
            <person name="Lv Z."/>
            <person name="Lu X."/>
            <person name="Zhang F."/>
            <person name="Jiang W."/>
            <person name="Ma Y."/>
            <person name="Chen M."/>
            <person name="Hao X."/>
            <person name="Li L."/>
            <person name="Tang Y."/>
            <person name="Lv G."/>
            <person name="Zhou Y."/>
            <person name="Sun X."/>
            <person name="Brodelius P.E."/>
            <person name="Rose J.K.C."/>
            <person name="Tang K."/>
        </authorList>
    </citation>
    <scope>NUCLEOTIDE SEQUENCE [LARGE SCALE GENOMIC DNA]</scope>
    <source>
        <strain evidence="12">cv. Huhao1</strain>
        <tissue evidence="11">Leaf</tissue>
    </source>
</reference>
<evidence type="ECO:0000256" key="1">
    <source>
        <dbReference type="ARBA" id="ARBA00004162"/>
    </source>
</evidence>
<evidence type="ECO:0000256" key="8">
    <source>
        <dbReference type="ARBA" id="ARBA00023136"/>
    </source>
</evidence>
<keyword evidence="5" id="KW-0256">Endoplasmic reticulum</keyword>
<evidence type="ECO:0000256" key="5">
    <source>
        <dbReference type="ARBA" id="ARBA00022824"/>
    </source>
</evidence>
<dbReference type="GO" id="GO:0005789">
    <property type="term" value="C:endoplasmic reticulum membrane"/>
    <property type="evidence" value="ECO:0007669"/>
    <property type="project" value="UniProtKB-SubCell"/>
</dbReference>